<proteinExistence type="predicted"/>
<feature type="domain" description="Ice-binding protein C-terminal" evidence="1">
    <location>
        <begin position="337"/>
        <end position="361"/>
    </location>
</feature>
<dbReference type="NCBIfam" id="NF041538">
    <property type="entry name" value="PEP_EDSA_1"/>
    <property type="match status" value="1"/>
</dbReference>
<gene>
    <name evidence="2" type="ORF">QWJ38_09135</name>
</gene>
<comment type="caution">
    <text evidence="2">The sequence shown here is derived from an EMBL/GenBank/DDBJ whole genome shotgun (WGS) entry which is preliminary data.</text>
</comment>
<evidence type="ECO:0000313" key="2">
    <source>
        <dbReference type="EMBL" id="MDN3920438.1"/>
    </source>
</evidence>
<dbReference type="InterPro" id="IPR013424">
    <property type="entry name" value="Ice-binding_C"/>
</dbReference>
<protein>
    <submittedName>
        <fullName evidence="2">EDSAP-1 family PEP-CTERM protein</fullName>
    </submittedName>
</protein>
<dbReference type="EMBL" id="JAUHHC010000002">
    <property type="protein sequence ID" value="MDN3920438.1"/>
    <property type="molecule type" value="Genomic_DNA"/>
</dbReference>
<dbReference type="Pfam" id="PF07589">
    <property type="entry name" value="PEP-CTERM"/>
    <property type="match status" value="1"/>
</dbReference>
<dbReference type="InterPro" id="IPR048213">
    <property type="entry name" value="EDSA_1-like"/>
</dbReference>
<accession>A0ABT8DQY0</accession>
<sequence length="366" mass="37377">MEIWHTFCFNWVSAKAMSANRFTKDLTMTHFAKLKAVSALSAACAALFGAAPAHAYVYSLSHVEIQNVLLTAAAGTTINVSNFTFNEKNVGELNAVSTTQTDACAGVPGAPGVGNNCGGVARSGNVLDALVANAPGSTINRAENNFAFLGTGPGTYSNADSVLYTAQLVTASPTHLNQIAESLLKSNGAASASTLQQSNTVMSISFTTTGGGLSFSFQADPDMRVAINEGLAGLFSSQADMTASFTLTNSSGQKINWNPQGTGTNDCSAAFGACTESADAFDLNDNISAGFDGQDFSSPAAAGFGNFGINLSGLAAGNYTLALAVTTSTSITRLVNTVPEPGALALAGIALAGLGFTAKRRQNKQA</sequence>
<dbReference type="Proteomes" id="UP001228044">
    <property type="component" value="Unassembled WGS sequence"/>
</dbReference>
<name>A0ABT8DQY0_9BURK</name>
<evidence type="ECO:0000259" key="1">
    <source>
        <dbReference type="Pfam" id="PF07589"/>
    </source>
</evidence>
<keyword evidence="3" id="KW-1185">Reference proteome</keyword>
<dbReference type="RefSeq" id="WP_290358737.1">
    <property type="nucleotide sequence ID" value="NZ_JAUHHC010000002.1"/>
</dbReference>
<evidence type="ECO:0000313" key="3">
    <source>
        <dbReference type="Proteomes" id="UP001228044"/>
    </source>
</evidence>
<organism evidence="2 3">
    <name type="scientific">Roseateles violae</name>
    <dbReference type="NCBI Taxonomy" id="3058042"/>
    <lineage>
        <taxon>Bacteria</taxon>
        <taxon>Pseudomonadati</taxon>
        <taxon>Pseudomonadota</taxon>
        <taxon>Betaproteobacteria</taxon>
        <taxon>Burkholderiales</taxon>
        <taxon>Sphaerotilaceae</taxon>
        <taxon>Roseateles</taxon>
    </lineage>
</organism>
<reference evidence="2 3" key="1">
    <citation type="submission" date="2023-06" db="EMBL/GenBank/DDBJ databases">
        <title>Pelomonas sp. PFR6 16S ribosomal RNA gene Genome sequencing and assembly.</title>
        <authorList>
            <person name="Woo H."/>
        </authorList>
    </citation>
    <scope>NUCLEOTIDE SEQUENCE [LARGE SCALE GENOMIC DNA]</scope>
    <source>
        <strain evidence="2 3">PFR6</strain>
    </source>
</reference>